<organism evidence="1 2">
    <name type="scientific">Zooshikella ganghwensis</name>
    <dbReference type="NCBI Taxonomy" id="202772"/>
    <lineage>
        <taxon>Bacteria</taxon>
        <taxon>Pseudomonadati</taxon>
        <taxon>Pseudomonadota</taxon>
        <taxon>Gammaproteobacteria</taxon>
        <taxon>Oceanospirillales</taxon>
        <taxon>Zooshikellaceae</taxon>
        <taxon>Zooshikella</taxon>
    </lineage>
</organism>
<accession>A0A4P9VDP9</accession>
<proteinExistence type="predicted"/>
<comment type="caution">
    <text evidence="1">The sequence shown here is derived from an EMBL/GenBank/DDBJ whole genome shotgun (WGS) entry which is preliminary data.</text>
</comment>
<dbReference type="EMBL" id="NDXW01000012">
    <property type="protein sequence ID" value="RDH41195.1"/>
    <property type="molecule type" value="Genomic_DNA"/>
</dbReference>
<name>A0A4P9VDP9_9GAMM</name>
<gene>
    <name evidence="1" type="ORF">B9G39_29780</name>
</gene>
<dbReference type="InterPro" id="IPR006521">
    <property type="entry name" value="Tail_protein_I"/>
</dbReference>
<dbReference type="RefSeq" id="WP_094790054.1">
    <property type="nucleotide sequence ID" value="NZ_NDXW01000012.1"/>
</dbReference>
<dbReference type="Pfam" id="PF09684">
    <property type="entry name" value="Tail_P2_I"/>
    <property type="match status" value="1"/>
</dbReference>
<dbReference type="Proteomes" id="UP000257039">
    <property type="component" value="Unassembled WGS sequence"/>
</dbReference>
<protein>
    <submittedName>
        <fullName evidence="1">Phage tail protein</fullName>
    </submittedName>
</protein>
<reference evidence="1 2" key="1">
    <citation type="submission" date="2017-04" db="EMBL/GenBank/DDBJ databases">
        <title>Draft genome sequence of Zooshikella ganghwensis VG4 isolated from Red Sea sediments.</title>
        <authorList>
            <person name="Rehman Z."/>
            <person name="Alam I."/>
            <person name="Kamau A."/>
            <person name="Bajic V."/>
            <person name="Leiknes T."/>
        </authorList>
    </citation>
    <scope>NUCLEOTIDE SEQUENCE [LARGE SCALE GENOMIC DNA]</scope>
    <source>
        <strain evidence="1 2">VG4</strain>
    </source>
</reference>
<sequence length="200" mass="22648">MIKLTLPFWLSGPELTKLKNSCETFYTEVAGWLRWPLSQLDPVTCSEGILNVLAWQRDISRFNGEPLSLFRKRVTYAFINNVDAGSTAGIKRILERLGVGYCEVDERTPGLDWDIITLKLSDSQLAQNPELLEIILQMYGRTCRRYVFSTITPMTLFMGANAFVHDQVTEVAQLDTTAVFYSQSSTADHSHQMLCAQLSQ</sequence>
<evidence type="ECO:0000313" key="1">
    <source>
        <dbReference type="EMBL" id="RDH41195.1"/>
    </source>
</evidence>
<evidence type="ECO:0000313" key="2">
    <source>
        <dbReference type="Proteomes" id="UP000257039"/>
    </source>
</evidence>
<dbReference type="AlphaFoldDB" id="A0A4P9VDP9"/>
<keyword evidence="2" id="KW-1185">Reference proteome</keyword>